<organism evidence="1 2">
    <name type="scientific">Faucicola atlantae</name>
    <dbReference type="NCBI Taxonomy" id="34059"/>
    <lineage>
        <taxon>Bacteria</taxon>
        <taxon>Pseudomonadati</taxon>
        <taxon>Pseudomonadota</taxon>
        <taxon>Gammaproteobacteria</taxon>
        <taxon>Moraxellales</taxon>
        <taxon>Moraxellaceae</taxon>
        <taxon>Faucicola</taxon>
    </lineage>
</organism>
<keyword evidence="2" id="KW-1185">Reference proteome</keyword>
<gene>
    <name evidence="1" type="ORF">A9306_04765</name>
</gene>
<evidence type="ECO:0000313" key="1">
    <source>
        <dbReference type="EMBL" id="OBX83795.1"/>
    </source>
</evidence>
<comment type="caution">
    <text evidence="1">The sequence shown here is derived from an EMBL/GenBank/DDBJ whole genome shotgun (WGS) entry which is preliminary data.</text>
</comment>
<proteinExistence type="predicted"/>
<name>A0A1B8QJY3_9GAMM</name>
<evidence type="ECO:0000313" key="2">
    <source>
        <dbReference type="Proteomes" id="UP000092616"/>
    </source>
</evidence>
<dbReference type="Proteomes" id="UP000092616">
    <property type="component" value="Unassembled WGS sequence"/>
</dbReference>
<protein>
    <submittedName>
        <fullName evidence="1">Uncharacterized protein</fullName>
    </submittedName>
</protein>
<dbReference type="RefSeq" id="WP_067335026.1">
    <property type="nucleotide sequence ID" value="NZ_CP171125.1"/>
</dbReference>
<dbReference type="AlphaFoldDB" id="A0A1B8QJY3"/>
<sequence length="61" mass="6929">MAQNFCPNAPDGLLLSRYGNMVTLILRRVAGVWRNGGAKTMPFTNKPTFVYKKYLPKQEKP</sequence>
<dbReference type="EMBL" id="LZNA01000015">
    <property type="protein sequence ID" value="OBX83795.1"/>
    <property type="molecule type" value="Genomic_DNA"/>
</dbReference>
<reference evidence="1 2" key="1">
    <citation type="submission" date="2016-06" db="EMBL/GenBank/DDBJ databases">
        <title>Draft genome of Moraxella atlantae CCUG 59586.</title>
        <authorList>
            <person name="Salva-Serra F."/>
            <person name="Engstrom-Jakobsson H."/>
            <person name="Thorell K."/>
            <person name="Gonzales-Siles L."/>
            <person name="Karlsson R."/>
            <person name="Boulund F."/>
            <person name="Engstrand L."/>
            <person name="Kristiansson E."/>
            <person name="Moore E."/>
        </authorList>
    </citation>
    <scope>NUCLEOTIDE SEQUENCE [LARGE SCALE GENOMIC DNA]</scope>
    <source>
        <strain evidence="1 2">CCUG 59586</strain>
    </source>
</reference>
<accession>A0A1B8QJY3</accession>